<keyword evidence="3" id="KW-0012">Acyltransferase</keyword>
<proteinExistence type="inferred from homology"/>
<dbReference type="InParanoid" id="A0A6P3Z6X0"/>
<keyword evidence="4" id="KW-1185">Reference proteome</keyword>
<evidence type="ECO:0000256" key="3">
    <source>
        <dbReference type="ARBA" id="ARBA00023315"/>
    </source>
</evidence>
<dbReference type="RefSeq" id="XP_015872691.1">
    <property type="nucleotide sequence ID" value="XM_016017205.4"/>
</dbReference>
<gene>
    <name evidence="5" type="primary">LOC107409780</name>
</gene>
<dbReference type="Pfam" id="PF02458">
    <property type="entry name" value="Transferase"/>
    <property type="match status" value="1"/>
</dbReference>
<evidence type="ECO:0000313" key="4">
    <source>
        <dbReference type="Proteomes" id="UP001652623"/>
    </source>
</evidence>
<name>A0A6P3Z6X0_ZIZJJ</name>
<accession>A0A6P3Z6X0</accession>
<evidence type="ECO:0000313" key="5">
    <source>
        <dbReference type="RefSeq" id="XP_015872691.1"/>
    </source>
</evidence>
<evidence type="ECO:0000256" key="1">
    <source>
        <dbReference type="ARBA" id="ARBA00009861"/>
    </source>
</evidence>
<dbReference type="AlphaFoldDB" id="A0A6P3Z6X0"/>
<sequence>MAAETLKVEIIHKETIKPSSSTPHQLRTHKLCLIDQFTPVMYVPLLLFYPNNDLGDNGVPDDHSEKTQKLKKTLSETLTHFYPLAGRIRNSDSIECNDNGVEFVEAKINFPLTKILEKPDAQFLRQFLAVVPESKEEASRGPLLVVQATFFQCGATAIGISFLHKVMDIASLTIFIRSWSAITLGLDQIVVPEFSAASLLPPADFSNCLEPPVVEMVQGKCRTRRLVFDASKISALQCKAASESVKNPTRVEAVSAFLWKSAMEASSSPSSSSKGNYPSRHSLFYQTVNIRPRTNPPLPENLVGNLLEIFPAKTDNRSGSDLKDLVAKLRKGMEEVKENYAKGIDVEEIKKALEGFGSQLVENNYETDEYSFSSWCRFPFYEIDFGWGKPIWVSSCSMGFKNFIVLMDSRDGDGIEAWLILEEKDMEFVERNQELLAFAALDPSVI</sequence>
<dbReference type="Gene3D" id="3.30.559.10">
    <property type="entry name" value="Chloramphenicol acetyltransferase-like domain"/>
    <property type="match status" value="2"/>
</dbReference>
<comment type="similarity">
    <text evidence="1">Belongs to the plant acyltransferase family.</text>
</comment>
<dbReference type="Proteomes" id="UP001652623">
    <property type="component" value="Chromosome 3"/>
</dbReference>
<protein>
    <submittedName>
        <fullName evidence="5">Vinorine synthase</fullName>
    </submittedName>
</protein>
<dbReference type="GeneID" id="107409780"/>
<dbReference type="PANTHER" id="PTHR31623">
    <property type="entry name" value="F21J9.9"/>
    <property type="match status" value="1"/>
</dbReference>
<dbReference type="GO" id="GO:0016746">
    <property type="term" value="F:acyltransferase activity"/>
    <property type="evidence" value="ECO:0007669"/>
    <property type="project" value="UniProtKB-KW"/>
</dbReference>
<dbReference type="KEGG" id="zju:107409780"/>
<dbReference type="PANTHER" id="PTHR31623:SF122">
    <property type="entry name" value="HXXXD-TYPE ACYL-TRANSFERASE FAMILY PROTEIN"/>
    <property type="match status" value="1"/>
</dbReference>
<evidence type="ECO:0000256" key="2">
    <source>
        <dbReference type="ARBA" id="ARBA00022679"/>
    </source>
</evidence>
<keyword evidence="2" id="KW-0808">Transferase</keyword>
<reference evidence="5" key="1">
    <citation type="submission" date="2025-08" db="UniProtKB">
        <authorList>
            <consortium name="RefSeq"/>
        </authorList>
    </citation>
    <scope>IDENTIFICATION</scope>
    <source>
        <tissue evidence="5">Seedling</tissue>
    </source>
</reference>
<organism evidence="4 5">
    <name type="scientific">Ziziphus jujuba</name>
    <name type="common">Chinese jujube</name>
    <name type="synonym">Ziziphus sativa</name>
    <dbReference type="NCBI Taxonomy" id="326968"/>
    <lineage>
        <taxon>Eukaryota</taxon>
        <taxon>Viridiplantae</taxon>
        <taxon>Streptophyta</taxon>
        <taxon>Embryophyta</taxon>
        <taxon>Tracheophyta</taxon>
        <taxon>Spermatophyta</taxon>
        <taxon>Magnoliopsida</taxon>
        <taxon>eudicotyledons</taxon>
        <taxon>Gunneridae</taxon>
        <taxon>Pentapetalae</taxon>
        <taxon>rosids</taxon>
        <taxon>fabids</taxon>
        <taxon>Rosales</taxon>
        <taxon>Rhamnaceae</taxon>
        <taxon>Paliureae</taxon>
        <taxon>Ziziphus</taxon>
    </lineage>
</organism>
<dbReference type="InterPro" id="IPR023213">
    <property type="entry name" value="CAT-like_dom_sf"/>
</dbReference>